<evidence type="ECO:0000256" key="1">
    <source>
        <dbReference type="SAM" id="SignalP"/>
    </source>
</evidence>
<dbReference type="InterPro" id="IPR006626">
    <property type="entry name" value="PbH1"/>
</dbReference>
<dbReference type="Gene3D" id="2.160.20.10">
    <property type="entry name" value="Single-stranded right-handed beta-helix, Pectin lyase-like"/>
    <property type="match status" value="1"/>
</dbReference>
<comment type="caution">
    <text evidence="3">The sequence shown here is derived from an EMBL/GenBank/DDBJ whole genome shotgun (WGS) entry which is preliminary data.</text>
</comment>
<keyword evidence="1" id="KW-0732">Signal</keyword>
<dbReference type="Proteomes" id="UP001499967">
    <property type="component" value="Unassembled WGS sequence"/>
</dbReference>
<dbReference type="InterPro" id="IPR039448">
    <property type="entry name" value="Beta_helix"/>
</dbReference>
<sequence>MVLLAAVLGLAACSPPSASGPEGQAPPGSQAACTVEADVGSVPAVAPGAVVCLSGTLDSRLTLTAGGTPDRPVTYTGGGSARVRGIDVLASNVVVEGFTSAEAHSMGAKLVGDGIVFQENTISHPVYEGDDTDGVRFFGNHIQLLRNRISDVEDGADCDDDGCGDGPHPDCFQTYYSDEYPTSSDVVIDGNRCENVVAQCLIAEGPNLPDEGIRGPGASANWVFRNNFCDDDAVQAVMLKDVQNVSITGNDFEGHNNKAIALADGSTGAYVDGNTLNPRIPKLITFDDPYEADGYRGPQPDS</sequence>
<protein>
    <recommendedName>
        <fullName evidence="2">Right handed beta helix domain-containing protein</fullName>
    </recommendedName>
</protein>
<reference evidence="3 4" key="1">
    <citation type="journal article" date="2019" name="Int. J. Syst. Evol. Microbiol.">
        <title>The Global Catalogue of Microorganisms (GCM) 10K type strain sequencing project: providing services to taxonomists for standard genome sequencing and annotation.</title>
        <authorList>
            <consortium name="The Broad Institute Genomics Platform"/>
            <consortium name="The Broad Institute Genome Sequencing Center for Infectious Disease"/>
            <person name="Wu L."/>
            <person name="Ma J."/>
        </authorList>
    </citation>
    <scope>NUCLEOTIDE SEQUENCE [LARGE SCALE GENOMIC DNA]</scope>
    <source>
        <strain evidence="3 4">JCM 11117</strain>
    </source>
</reference>
<dbReference type="SMART" id="SM00710">
    <property type="entry name" value="PbH1"/>
    <property type="match status" value="3"/>
</dbReference>
<accession>A0ABN1QZB9</accession>
<feature type="signal peptide" evidence="1">
    <location>
        <begin position="1"/>
        <end position="18"/>
    </location>
</feature>
<evidence type="ECO:0000313" key="4">
    <source>
        <dbReference type="Proteomes" id="UP001499967"/>
    </source>
</evidence>
<evidence type="ECO:0000259" key="2">
    <source>
        <dbReference type="Pfam" id="PF13229"/>
    </source>
</evidence>
<name>A0ABN1QZB9_9PSEU</name>
<dbReference type="SUPFAM" id="SSF51126">
    <property type="entry name" value="Pectin lyase-like"/>
    <property type="match status" value="1"/>
</dbReference>
<proteinExistence type="predicted"/>
<evidence type="ECO:0000313" key="3">
    <source>
        <dbReference type="EMBL" id="GAA0948606.1"/>
    </source>
</evidence>
<dbReference type="InterPro" id="IPR012334">
    <property type="entry name" value="Pectin_lyas_fold"/>
</dbReference>
<organism evidence="3 4">
    <name type="scientific">Pseudonocardia zijingensis</name>
    <dbReference type="NCBI Taxonomy" id="153376"/>
    <lineage>
        <taxon>Bacteria</taxon>
        <taxon>Bacillati</taxon>
        <taxon>Actinomycetota</taxon>
        <taxon>Actinomycetes</taxon>
        <taxon>Pseudonocardiales</taxon>
        <taxon>Pseudonocardiaceae</taxon>
        <taxon>Pseudonocardia</taxon>
    </lineage>
</organism>
<dbReference type="InterPro" id="IPR011050">
    <property type="entry name" value="Pectin_lyase_fold/virulence"/>
</dbReference>
<keyword evidence="4" id="KW-1185">Reference proteome</keyword>
<dbReference type="EMBL" id="BAAAHP010000144">
    <property type="protein sequence ID" value="GAA0948606.1"/>
    <property type="molecule type" value="Genomic_DNA"/>
</dbReference>
<gene>
    <name evidence="3" type="ORF">GCM10009559_48380</name>
</gene>
<feature type="chain" id="PRO_5046066084" description="Right handed beta helix domain-containing protein" evidence="1">
    <location>
        <begin position="19"/>
        <end position="302"/>
    </location>
</feature>
<feature type="domain" description="Right handed beta helix" evidence="2">
    <location>
        <begin position="90"/>
        <end position="276"/>
    </location>
</feature>
<dbReference type="Pfam" id="PF13229">
    <property type="entry name" value="Beta_helix"/>
    <property type="match status" value="1"/>
</dbReference>